<evidence type="ECO:0000313" key="4">
    <source>
        <dbReference type="Proteomes" id="UP000229901"/>
    </source>
</evidence>
<comment type="similarity">
    <text evidence="1 2">Belongs to the polypeptide deformylase family.</text>
</comment>
<protein>
    <recommendedName>
        <fullName evidence="2">Peptide deformylase</fullName>
        <shortName evidence="2">PDF</shortName>
        <ecNumber evidence="2">3.5.1.88</ecNumber>
    </recommendedName>
    <alternativeName>
        <fullName evidence="2">Polypeptide deformylase</fullName>
    </alternativeName>
</protein>
<feature type="active site" evidence="2">
    <location>
        <position position="134"/>
    </location>
</feature>
<dbReference type="GO" id="GO:0006412">
    <property type="term" value="P:translation"/>
    <property type="evidence" value="ECO:0007669"/>
    <property type="project" value="UniProtKB-UniRule"/>
</dbReference>
<organism evidence="3 4">
    <name type="scientific">Candidatus Falkowbacteria bacterium CG10_big_fil_rev_8_21_14_0_10_39_11</name>
    <dbReference type="NCBI Taxonomy" id="1974565"/>
    <lineage>
        <taxon>Bacteria</taxon>
        <taxon>Candidatus Falkowiibacteriota</taxon>
    </lineage>
</organism>
<dbReference type="PIRSF" id="PIRSF004749">
    <property type="entry name" value="Pep_def"/>
    <property type="match status" value="1"/>
</dbReference>
<dbReference type="SUPFAM" id="SSF56420">
    <property type="entry name" value="Peptide deformylase"/>
    <property type="match status" value="1"/>
</dbReference>
<keyword evidence="2" id="KW-0479">Metal-binding</keyword>
<dbReference type="PANTHER" id="PTHR10458">
    <property type="entry name" value="PEPTIDE DEFORMYLASE"/>
    <property type="match status" value="1"/>
</dbReference>
<dbReference type="CDD" id="cd00487">
    <property type="entry name" value="Pep_deformylase"/>
    <property type="match status" value="1"/>
</dbReference>
<dbReference type="GO" id="GO:0042586">
    <property type="term" value="F:peptide deformylase activity"/>
    <property type="evidence" value="ECO:0007669"/>
    <property type="project" value="UniProtKB-UniRule"/>
</dbReference>
<comment type="function">
    <text evidence="2">Removes the formyl group from the N-terminal Met of newly synthesized proteins. Requires at least a dipeptide for an efficient rate of reaction. N-terminal L-methionine is a prerequisite for activity but the enzyme has broad specificity at other positions.</text>
</comment>
<dbReference type="NCBIfam" id="NF001159">
    <property type="entry name" value="PRK00150.1-3"/>
    <property type="match status" value="1"/>
</dbReference>
<sequence>MILPVITYPNKNLRKKSEELSVEKIASPEVQSFITDLIETMLKEDGLGLAAVQVDKHWRIFAVATEDGPMVFINPKISFKSWFKEMDEEGCLSIPGVFGTVKRPKAVIIKSLDRNGEKVSMKATGLFARVIQHEFDHVNGDLFIDKIQTVTRGQEILDEMKAK</sequence>
<reference evidence="4" key="1">
    <citation type="submission" date="2017-09" db="EMBL/GenBank/DDBJ databases">
        <title>Depth-based differentiation of microbial function through sediment-hosted aquifers and enrichment of novel symbionts in the deep terrestrial subsurface.</title>
        <authorList>
            <person name="Probst A.J."/>
            <person name="Ladd B."/>
            <person name="Jarett J.K."/>
            <person name="Geller-Mcgrath D.E."/>
            <person name="Sieber C.M.K."/>
            <person name="Emerson J.B."/>
            <person name="Anantharaman K."/>
            <person name="Thomas B.C."/>
            <person name="Malmstrom R."/>
            <person name="Stieglmeier M."/>
            <person name="Klingl A."/>
            <person name="Woyke T."/>
            <person name="Ryan C.M."/>
            <person name="Banfield J.F."/>
        </authorList>
    </citation>
    <scope>NUCLEOTIDE SEQUENCE [LARGE SCALE GENOMIC DNA]</scope>
</reference>
<keyword evidence="2" id="KW-0378">Hydrolase</keyword>
<keyword evidence="2" id="KW-0648">Protein biosynthesis</keyword>
<comment type="cofactor">
    <cofactor evidence="2">
        <name>Fe(2+)</name>
        <dbReference type="ChEBI" id="CHEBI:29033"/>
    </cofactor>
    <text evidence="2">Binds 1 Fe(2+) ion.</text>
</comment>
<dbReference type="Pfam" id="PF01327">
    <property type="entry name" value="Pep_deformylase"/>
    <property type="match status" value="1"/>
</dbReference>
<dbReference type="Gene3D" id="3.90.45.10">
    <property type="entry name" value="Peptide deformylase"/>
    <property type="match status" value="1"/>
</dbReference>
<evidence type="ECO:0000256" key="2">
    <source>
        <dbReference type="HAMAP-Rule" id="MF_00163"/>
    </source>
</evidence>
<comment type="catalytic activity">
    <reaction evidence="2">
        <text>N-terminal N-formyl-L-methionyl-[peptide] + H2O = N-terminal L-methionyl-[peptide] + formate</text>
        <dbReference type="Rhea" id="RHEA:24420"/>
        <dbReference type="Rhea" id="RHEA-COMP:10639"/>
        <dbReference type="Rhea" id="RHEA-COMP:10640"/>
        <dbReference type="ChEBI" id="CHEBI:15377"/>
        <dbReference type="ChEBI" id="CHEBI:15740"/>
        <dbReference type="ChEBI" id="CHEBI:49298"/>
        <dbReference type="ChEBI" id="CHEBI:64731"/>
        <dbReference type="EC" id="3.5.1.88"/>
    </reaction>
</comment>
<dbReference type="HAMAP" id="MF_00163">
    <property type="entry name" value="Pep_deformylase"/>
    <property type="match status" value="1"/>
</dbReference>
<gene>
    <name evidence="2 3" type="primary">def</name>
    <name evidence="3" type="ORF">COT97_00475</name>
</gene>
<evidence type="ECO:0000313" key="3">
    <source>
        <dbReference type="EMBL" id="PIR94613.1"/>
    </source>
</evidence>
<comment type="caution">
    <text evidence="3">The sequence shown here is derived from an EMBL/GenBank/DDBJ whole genome shotgun (WGS) entry which is preliminary data.</text>
</comment>
<evidence type="ECO:0000256" key="1">
    <source>
        <dbReference type="ARBA" id="ARBA00010759"/>
    </source>
</evidence>
<proteinExistence type="inferred from homology"/>
<dbReference type="InterPro" id="IPR023635">
    <property type="entry name" value="Peptide_deformylase"/>
</dbReference>
<feature type="binding site" evidence="2">
    <location>
        <position position="133"/>
    </location>
    <ligand>
        <name>Fe cation</name>
        <dbReference type="ChEBI" id="CHEBI:24875"/>
    </ligand>
</feature>
<dbReference type="EC" id="3.5.1.88" evidence="2"/>
<dbReference type="Proteomes" id="UP000229901">
    <property type="component" value="Unassembled WGS sequence"/>
</dbReference>
<name>A0A2H0V6B6_9BACT</name>
<dbReference type="PRINTS" id="PR01576">
    <property type="entry name" value="PDEFORMYLASE"/>
</dbReference>
<keyword evidence="2" id="KW-0408">Iron</keyword>
<accession>A0A2H0V6B6</accession>
<dbReference type="PANTHER" id="PTHR10458:SF22">
    <property type="entry name" value="PEPTIDE DEFORMYLASE"/>
    <property type="match status" value="1"/>
</dbReference>
<dbReference type="NCBIfam" id="TIGR00079">
    <property type="entry name" value="pept_deformyl"/>
    <property type="match status" value="1"/>
</dbReference>
<dbReference type="GO" id="GO:0046872">
    <property type="term" value="F:metal ion binding"/>
    <property type="evidence" value="ECO:0007669"/>
    <property type="project" value="UniProtKB-KW"/>
</dbReference>
<feature type="binding site" evidence="2">
    <location>
        <position position="137"/>
    </location>
    <ligand>
        <name>Fe cation</name>
        <dbReference type="ChEBI" id="CHEBI:24875"/>
    </ligand>
</feature>
<feature type="binding site" evidence="2">
    <location>
        <position position="91"/>
    </location>
    <ligand>
        <name>Fe cation</name>
        <dbReference type="ChEBI" id="CHEBI:24875"/>
    </ligand>
</feature>
<dbReference type="EMBL" id="PFAP01000002">
    <property type="protein sequence ID" value="PIR94613.1"/>
    <property type="molecule type" value="Genomic_DNA"/>
</dbReference>
<dbReference type="InterPro" id="IPR036821">
    <property type="entry name" value="Peptide_deformylase_sf"/>
</dbReference>
<dbReference type="AlphaFoldDB" id="A0A2H0V6B6"/>